<dbReference type="Proteomes" id="UP000006790">
    <property type="component" value="Chromosome 1"/>
</dbReference>
<dbReference type="InterPro" id="IPR004827">
    <property type="entry name" value="bZIP"/>
</dbReference>
<dbReference type="eggNOG" id="ENOG502S526">
    <property type="taxonomic scope" value="Eukaryota"/>
</dbReference>
<dbReference type="CDD" id="cd14710">
    <property type="entry name" value="bZIP_HAC1-like"/>
    <property type="match status" value="1"/>
</dbReference>
<evidence type="ECO:0000256" key="5">
    <source>
        <dbReference type="ARBA" id="ARBA00023163"/>
    </source>
</evidence>
<dbReference type="AlphaFoldDB" id="G8JMR5"/>
<keyword evidence="3" id="KW-0805">Transcription regulation</keyword>
<feature type="region of interest" description="Disordered" evidence="8">
    <location>
        <begin position="1"/>
        <end position="31"/>
    </location>
</feature>
<keyword evidence="11" id="KW-1185">Reference proteome</keyword>
<dbReference type="GO" id="GO:0006986">
    <property type="term" value="P:response to unfolded protein"/>
    <property type="evidence" value="ECO:0007669"/>
    <property type="project" value="UniProtKB-KW"/>
</dbReference>
<evidence type="ECO:0000256" key="2">
    <source>
        <dbReference type="ARBA" id="ARBA00007163"/>
    </source>
</evidence>
<dbReference type="KEGG" id="erc:Ecym_1506"/>
<reference evidence="11" key="1">
    <citation type="journal article" date="2012" name="G3 (Bethesda)">
        <title>Pichia sorbitophila, an interspecies yeast hybrid reveals early steps of genome resolution following polyploidization.</title>
        <authorList>
            <person name="Leh Louis V."/>
            <person name="Despons L."/>
            <person name="Friedrich A."/>
            <person name="Martin T."/>
            <person name="Durrens P."/>
            <person name="Casaregola S."/>
            <person name="Neuveglise C."/>
            <person name="Fairhead C."/>
            <person name="Marck C."/>
            <person name="Cruz J.A."/>
            <person name="Straub M.L."/>
            <person name="Kugler V."/>
            <person name="Sacerdot C."/>
            <person name="Uzunov Z."/>
            <person name="Thierry A."/>
            <person name="Weiss S."/>
            <person name="Bleykasten C."/>
            <person name="De Montigny J."/>
            <person name="Jacques N."/>
            <person name="Jung P."/>
            <person name="Lemaire M."/>
            <person name="Mallet S."/>
            <person name="Morel G."/>
            <person name="Richard G.F."/>
            <person name="Sarkar A."/>
            <person name="Savel G."/>
            <person name="Schacherer J."/>
            <person name="Seret M.L."/>
            <person name="Talla E."/>
            <person name="Samson G."/>
            <person name="Jubin C."/>
            <person name="Poulain J."/>
            <person name="Vacherie B."/>
            <person name="Barbe V."/>
            <person name="Pelletier E."/>
            <person name="Sherman D.J."/>
            <person name="Westhof E."/>
            <person name="Weissenbach J."/>
            <person name="Baret P.V."/>
            <person name="Wincker P."/>
            <person name="Gaillardin C."/>
            <person name="Dujon B."/>
            <person name="Souciet J.L."/>
        </authorList>
    </citation>
    <scope>NUCLEOTIDE SEQUENCE [LARGE SCALE GENOMIC DNA]</scope>
    <source>
        <strain evidence="11">CBS 270.75 / DBVPG 7215 / KCTC 17166 / NRRL Y-17582</strain>
    </source>
</reference>
<evidence type="ECO:0000256" key="3">
    <source>
        <dbReference type="ARBA" id="ARBA00023015"/>
    </source>
</evidence>
<dbReference type="OMA" id="DHWRNPA"/>
<feature type="compositionally biased region" description="Low complexity" evidence="8">
    <location>
        <begin position="131"/>
        <end position="164"/>
    </location>
</feature>
<dbReference type="PANTHER" id="PTHR46714:SF6">
    <property type="entry name" value="TRANSCRIPTIONAL ACTIVATOR HAC1"/>
    <property type="match status" value="1"/>
</dbReference>
<dbReference type="RefSeq" id="XP_003644547.1">
    <property type="nucleotide sequence ID" value="XM_003644499.1"/>
</dbReference>
<evidence type="ECO:0000256" key="8">
    <source>
        <dbReference type="SAM" id="MobiDB-lite"/>
    </source>
</evidence>
<dbReference type="GO" id="GO:0000981">
    <property type="term" value="F:DNA-binding transcription factor activity, RNA polymerase II-specific"/>
    <property type="evidence" value="ECO:0007669"/>
    <property type="project" value="InterPro"/>
</dbReference>
<dbReference type="GO" id="GO:0005634">
    <property type="term" value="C:nucleus"/>
    <property type="evidence" value="ECO:0007669"/>
    <property type="project" value="UniProtKB-SubCell"/>
</dbReference>
<comment type="subcellular location">
    <subcellularLocation>
        <location evidence="1">Nucleus</location>
    </subcellularLocation>
</comment>
<name>G8JMR5_ERECY</name>
<proteinExistence type="inferred from homology"/>
<dbReference type="InterPro" id="IPR046347">
    <property type="entry name" value="bZIP_sf"/>
</dbReference>
<dbReference type="EMBL" id="CP002497">
    <property type="protein sequence ID" value="AET37730.1"/>
    <property type="molecule type" value="Genomic_DNA"/>
</dbReference>
<feature type="region of interest" description="Disordered" evidence="8">
    <location>
        <begin position="98"/>
        <end position="167"/>
    </location>
</feature>
<evidence type="ECO:0000313" key="11">
    <source>
        <dbReference type="Proteomes" id="UP000006790"/>
    </source>
</evidence>
<evidence type="ECO:0000256" key="4">
    <source>
        <dbReference type="ARBA" id="ARBA00023125"/>
    </source>
</evidence>
<organism evidence="10 11">
    <name type="scientific">Eremothecium cymbalariae (strain CBS 270.75 / DBVPG 7215 / KCTC 17166 / NRRL Y-17582)</name>
    <name type="common">Yeast</name>
    <dbReference type="NCBI Taxonomy" id="931890"/>
    <lineage>
        <taxon>Eukaryota</taxon>
        <taxon>Fungi</taxon>
        <taxon>Dikarya</taxon>
        <taxon>Ascomycota</taxon>
        <taxon>Saccharomycotina</taxon>
        <taxon>Saccharomycetes</taxon>
        <taxon>Saccharomycetales</taxon>
        <taxon>Saccharomycetaceae</taxon>
        <taxon>Eremothecium</taxon>
    </lineage>
</organism>
<dbReference type="InterPro" id="IPR044280">
    <property type="entry name" value="Hac1/HY5"/>
</dbReference>
<keyword evidence="6" id="KW-0834">Unfolded protein response</keyword>
<sequence>MSHTVNDIPANFKSTLPPRKRAKTQEEKEQRRIERILRNRKAAHQSREKKRLHLMYLERKCSLLERIMSHVNLGQLVESTGDPELRRAVTEYEAVVKADPSTSPEANASFSGSVEDNDNLERYEKDANIESSSASTSALSSATTPIVKSPSISGTTPGSPCTTIVGGENSRFERRDFIIENANDAVKPESTSTDSYSYVGGANYHHPSFSVFEDSDPRVFSGSKANNESWNLLLTQSHNYPLGGSNIFKDDISEPFELTDSSLDLDHWRNPAEIVQWKE</sequence>
<keyword evidence="5" id="KW-0804">Transcription</keyword>
<dbReference type="GO" id="GO:0003677">
    <property type="term" value="F:DNA binding"/>
    <property type="evidence" value="ECO:0007669"/>
    <property type="project" value="UniProtKB-KW"/>
</dbReference>
<feature type="domain" description="BZIP" evidence="9">
    <location>
        <begin position="35"/>
        <end position="49"/>
    </location>
</feature>
<dbReference type="HOGENOM" id="CLU_075866_0_0_1"/>
<feature type="compositionally biased region" description="Basic and acidic residues" evidence="8">
    <location>
        <begin position="119"/>
        <end position="128"/>
    </location>
</feature>
<evidence type="ECO:0000259" key="9">
    <source>
        <dbReference type="PROSITE" id="PS00036"/>
    </source>
</evidence>
<dbReference type="PANTHER" id="PTHR46714">
    <property type="entry name" value="TRANSCRIPTIONAL ACTIVATOR HAC1"/>
    <property type="match status" value="1"/>
</dbReference>
<accession>G8JMR5</accession>
<keyword evidence="7" id="KW-0539">Nucleus</keyword>
<dbReference type="GeneID" id="11470428"/>
<dbReference type="PROSITE" id="PS00036">
    <property type="entry name" value="BZIP_BASIC"/>
    <property type="match status" value="1"/>
</dbReference>
<dbReference type="STRING" id="931890.G8JMR5"/>
<evidence type="ECO:0000256" key="1">
    <source>
        <dbReference type="ARBA" id="ARBA00004123"/>
    </source>
</evidence>
<evidence type="ECO:0000313" key="10">
    <source>
        <dbReference type="EMBL" id="AET37730.1"/>
    </source>
</evidence>
<feature type="compositionally biased region" description="Polar residues" evidence="8">
    <location>
        <begin position="100"/>
        <end position="114"/>
    </location>
</feature>
<gene>
    <name evidence="10" type="ordered locus">Ecym_1506</name>
</gene>
<dbReference type="Gene3D" id="1.20.5.170">
    <property type="match status" value="1"/>
</dbReference>
<evidence type="ECO:0000256" key="6">
    <source>
        <dbReference type="ARBA" id="ARBA00023230"/>
    </source>
</evidence>
<protein>
    <recommendedName>
        <fullName evidence="9">BZIP domain-containing protein</fullName>
    </recommendedName>
</protein>
<evidence type="ECO:0000256" key="7">
    <source>
        <dbReference type="ARBA" id="ARBA00023242"/>
    </source>
</evidence>
<dbReference type="InParanoid" id="G8JMR5"/>
<dbReference type="OrthoDB" id="674948at2759"/>
<keyword evidence="4" id="KW-0238">DNA-binding</keyword>
<comment type="similarity">
    <text evidence="2">Belongs to the bZIP family.</text>
</comment>
<dbReference type="SUPFAM" id="SSF57959">
    <property type="entry name" value="Leucine zipper domain"/>
    <property type="match status" value="1"/>
</dbReference>
<dbReference type="GO" id="GO:0045944">
    <property type="term" value="P:positive regulation of transcription by RNA polymerase II"/>
    <property type="evidence" value="ECO:0007669"/>
    <property type="project" value="InterPro"/>
</dbReference>